<keyword evidence="14" id="KW-1185">Reference proteome</keyword>
<comment type="similarity">
    <text evidence="9">Belongs to the OXA1/ALB3/YidC family.</text>
</comment>
<keyword evidence="4 9" id="KW-0812">Transmembrane</keyword>
<keyword evidence="10" id="KW-0175">Coiled coil</keyword>
<keyword evidence="6 11" id="KW-1133">Transmembrane helix</keyword>
<keyword evidence="8" id="KW-0143">Chaperone</keyword>
<dbReference type="GO" id="GO:0015031">
    <property type="term" value="P:protein transport"/>
    <property type="evidence" value="ECO:0007669"/>
    <property type="project" value="UniProtKB-KW"/>
</dbReference>
<dbReference type="InterPro" id="IPR001708">
    <property type="entry name" value="YidC/ALB3/OXA1/COX18"/>
</dbReference>
<dbReference type="InterPro" id="IPR047196">
    <property type="entry name" value="YidC_ALB_C"/>
</dbReference>
<evidence type="ECO:0000259" key="12">
    <source>
        <dbReference type="Pfam" id="PF02096"/>
    </source>
</evidence>
<keyword evidence="3" id="KW-1003">Cell membrane</keyword>
<organism evidence="13 14">
    <name type="scientific">Thermohalobacter berrensis</name>
    <dbReference type="NCBI Taxonomy" id="99594"/>
    <lineage>
        <taxon>Bacteria</taxon>
        <taxon>Bacillati</taxon>
        <taxon>Bacillota</taxon>
        <taxon>Tissierellia</taxon>
        <taxon>Tissierellales</taxon>
        <taxon>Thermohalobacteraceae</taxon>
        <taxon>Thermohalobacter</taxon>
    </lineage>
</organism>
<evidence type="ECO:0000256" key="5">
    <source>
        <dbReference type="ARBA" id="ARBA00022927"/>
    </source>
</evidence>
<evidence type="ECO:0000256" key="9">
    <source>
        <dbReference type="RuleBase" id="RU003945"/>
    </source>
</evidence>
<dbReference type="EMBL" id="MCIB01000021">
    <property type="protein sequence ID" value="RKD31374.1"/>
    <property type="molecule type" value="Genomic_DNA"/>
</dbReference>
<evidence type="ECO:0000256" key="2">
    <source>
        <dbReference type="ARBA" id="ARBA00022448"/>
    </source>
</evidence>
<dbReference type="GO" id="GO:0005886">
    <property type="term" value="C:plasma membrane"/>
    <property type="evidence" value="ECO:0007669"/>
    <property type="project" value="UniProtKB-SubCell"/>
</dbReference>
<dbReference type="OrthoDB" id="9780552at2"/>
<evidence type="ECO:0000256" key="10">
    <source>
        <dbReference type="SAM" id="Coils"/>
    </source>
</evidence>
<dbReference type="GO" id="GO:0032977">
    <property type="term" value="F:membrane insertase activity"/>
    <property type="evidence" value="ECO:0007669"/>
    <property type="project" value="InterPro"/>
</dbReference>
<comment type="subcellular location">
    <subcellularLocation>
        <location evidence="1">Cell membrane</location>
        <topology evidence="1">Multi-pass membrane protein</topology>
    </subcellularLocation>
    <subcellularLocation>
        <location evidence="9">Membrane</location>
        <topology evidence="9">Multi-pass membrane protein</topology>
    </subcellularLocation>
</comment>
<accession>A0A419T1E3</accession>
<feature type="transmembrane region" description="Helical" evidence="11">
    <location>
        <begin position="96"/>
        <end position="119"/>
    </location>
</feature>
<sequence>MIDLFARPLGALVELIYNFVKGIGFDAKLISAYAISIIISTIILKFILLPLTLKQTRSMKKMQELQPKIKELQKKYKNDQQTLNTKMMELYKENNVNPFGGCFPILIQFPIIIGFFNVLRQPVKYIFGSEAVYEAINKSFFWISNLKDPDQWALPVIAAVTTYLQSKLMNTSGGNPQAEATQRTMTLVFPVMIFVFSRSFPAGLALYWVVSNIFQIVQQLIINRSVAQVKEESN</sequence>
<dbReference type="InterPro" id="IPR028055">
    <property type="entry name" value="YidC/Oxa/ALB_C"/>
</dbReference>
<evidence type="ECO:0000256" key="4">
    <source>
        <dbReference type="ARBA" id="ARBA00022692"/>
    </source>
</evidence>
<dbReference type="CDD" id="cd20070">
    <property type="entry name" value="5TM_YidC_Alb3"/>
    <property type="match status" value="1"/>
</dbReference>
<evidence type="ECO:0000256" key="7">
    <source>
        <dbReference type="ARBA" id="ARBA00023136"/>
    </source>
</evidence>
<reference evidence="13 14" key="1">
    <citation type="submission" date="2016-08" db="EMBL/GenBank/DDBJ databases">
        <title>Novel Firmicutes and Novel Genomes.</title>
        <authorList>
            <person name="Poppleton D.I."/>
            <person name="Gribaldo S."/>
        </authorList>
    </citation>
    <scope>NUCLEOTIDE SEQUENCE [LARGE SCALE GENOMIC DNA]</scope>
    <source>
        <strain evidence="13 14">CTT3</strain>
    </source>
</reference>
<name>A0A419T1E3_9FIRM</name>
<keyword evidence="7 11" id="KW-0472">Membrane</keyword>
<evidence type="ECO:0000256" key="8">
    <source>
        <dbReference type="ARBA" id="ARBA00023186"/>
    </source>
</evidence>
<feature type="domain" description="Membrane insertase YidC/Oxa/ALB C-terminal" evidence="12">
    <location>
        <begin position="33"/>
        <end position="224"/>
    </location>
</feature>
<feature type="coiled-coil region" evidence="10">
    <location>
        <begin position="62"/>
        <end position="89"/>
    </location>
</feature>
<proteinExistence type="inferred from homology"/>
<dbReference type="NCBIfam" id="TIGR03592">
    <property type="entry name" value="yidC_oxa1_cterm"/>
    <property type="match status" value="1"/>
</dbReference>
<evidence type="ECO:0000256" key="3">
    <source>
        <dbReference type="ARBA" id="ARBA00022475"/>
    </source>
</evidence>
<dbReference type="PANTHER" id="PTHR12428:SF65">
    <property type="entry name" value="CYTOCHROME C OXIDASE ASSEMBLY PROTEIN COX18, MITOCHONDRIAL"/>
    <property type="match status" value="1"/>
</dbReference>
<evidence type="ECO:0000256" key="11">
    <source>
        <dbReference type="SAM" id="Phobius"/>
    </source>
</evidence>
<feature type="transmembrane region" description="Helical" evidence="11">
    <location>
        <begin position="187"/>
        <end position="210"/>
    </location>
</feature>
<dbReference type="GO" id="GO:0051205">
    <property type="term" value="P:protein insertion into membrane"/>
    <property type="evidence" value="ECO:0007669"/>
    <property type="project" value="TreeGrafter"/>
</dbReference>
<dbReference type="Pfam" id="PF02096">
    <property type="entry name" value="60KD_IMP"/>
    <property type="match status" value="1"/>
</dbReference>
<evidence type="ECO:0000313" key="13">
    <source>
        <dbReference type="EMBL" id="RKD31374.1"/>
    </source>
</evidence>
<protein>
    <submittedName>
        <fullName evidence="13">Sporulation protein</fullName>
    </submittedName>
</protein>
<dbReference type="AlphaFoldDB" id="A0A419T1E3"/>
<evidence type="ECO:0000313" key="14">
    <source>
        <dbReference type="Proteomes" id="UP000284177"/>
    </source>
</evidence>
<gene>
    <name evidence="13" type="ORF">BET03_12845</name>
</gene>
<dbReference type="Proteomes" id="UP000284177">
    <property type="component" value="Unassembled WGS sequence"/>
</dbReference>
<feature type="transmembrane region" description="Helical" evidence="11">
    <location>
        <begin position="30"/>
        <end position="53"/>
    </location>
</feature>
<dbReference type="PRINTS" id="PR01900">
    <property type="entry name" value="YIDCPROTEIN"/>
</dbReference>
<keyword evidence="2" id="KW-0813">Transport</keyword>
<comment type="caution">
    <text evidence="13">The sequence shown here is derived from an EMBL/GenBank/DDBJ whole genome shotgun (WGS) entry which is preliminary data.</text>
</comment>
<dbReference type="RefSeq" id="WP_120169482.1">
    <property type="nucleotide sequence ID" value="NZ_MCIB01000021.1"/>
</dbReference>
<evidence type="ECO:0000256" key="1">
    <source>
        <dbReference type="ARBA" id="ARBA00004651"/>
    </source>
</evidence>
<dbReference type="PANTHER" id="PTHR12428">
    <property type="entry name" value="OXA1"/>
    <property type="match status" value="1"/>
</dbReference>
<evidence type="ECO:0000256" key="6">
    <source>
        <dbReference type="ARBA" id="ARBA00022989"/>
    </source>
</evidence>
<keyword evidence="5" id="KW-0653">Protein transport</keyword>